<evidence type="ECO:0000259" key="5">
    <source>
        <dbReference type="Pfam" id="PF00501"/>
    </source>
</evidence>
<evidence type="ECO:0000259" key="7">
    <source>
        <dbReference type="Pfam" id="PF16177"/>
    </source>
</evidence>
<dbReference type="InterPro" id="IPR020845">
    <property type="entry name" value="AMP-binding_CS"/>
</dbReference>
<evidence type="ECO:0000256" key="4">
    <source>
        <dbReference type="ARBA" id="ARBA00022840"/>
    </source>
</evidence>
<reference evidence="8" key="1">
    <citation type="submission" date="2020-05" db="EMBL/GenBank/DDBJ databases">
        <authorList>
            <person name="Chiriac C."/>
            <person name="Salcher M."/>
            <person name="Ghai R."/>
            <person name="Kavagutti S V."/>
        </authorList>
    </citation>
    <scope>NUCLEOTIDE SEQUENCE</scope>
</reference>
<gene>
    <name evidence="8" type="ORF">UFOPK1413_00275</name>
</gene>
<dbReference type="InterPro" id="IPR032387">
    <property type="entry name" value="ACAS_N"/>
</dbReference>
<dbReference type="Pfam" id="PF16177">
    <property type="entry name" value="ACAS_N"/>
    <property type="match status" value="1"/>
</dbReference>
<dbReference type="EMBL" id="CAEZSG010000026">
    <property type="protein sequence ID" value="CAB4533190.1"/>
    <property type="molecule type" value="Genomic_DNA"/>
</dbReference>
<feature type="domain" description="AMP-dependent synthetase/ligase" evidence="5">
    <location>
        <begin position="74"/>
        <end position="440"/>
    </location>
</feature>
<dbReference type="Gene3D" id="3.40.50.12780">
    <property type="entry name" value="N-terminal domain of ligase-like"/>
    <property type="match status" value="1"/>
</dbReference>
<dbReference type="InterPro" id="IPR000873">
    <property type="entry name" value="AMP-dep_synth/lig_dom"/>
</dbReference>
<dbReference type="InterPro" id="IPR005914">
    <property type="entry name" value="Acac_CoA_synth"/>
</dbReference>
<comment type="similarity">
    <text evidence="1">Belongs to the ATP-dependent AMP-binding enzyme family.</text>
</comment>
<dbReference type="SUPFAM" id="SSF56801">
    <property type="entry name" value="Acetyl-CoA synthetase-like"/>
    <property type="match status" value="1"/>
</dbReference>
<dbReference type="InterPro" id="IPR042099">
    <property type="entry name" value="ANL_N_sf"/>
</dbReference>
<keyword evidence="2" id="KW-0436">Ligase</keyword>
<dbReference type="GO" id="GO:0030729">
    <property type="term" value="F:acetoacetate-CoA ligase activity"/>
    <property type="evidence" value="ECO:0007669"/>
    <property type="project" value="InterPro"/>
</dbReference>
<protein>
    <submittedName>
        <fullName evidence="8">Unannotated protein</fullName>
    </submittedName>
</protein>
<dbReference type="PROSITE" id="PS00455">
    <property type="entry name" value="AMP_BINDING"/>
    <property type="match status" value="1"/>
</dbReference>
<dbReference type="Pfam" id="PF00501">
    <property type="entry name" value="AMP-binding"/>
    <property type="match status" value="1"/>
</dbReference>
<evidence type="ECO:0000259" key="6">
    <source>
        <dbReference type="Pfam" id="PF13193"/>
    </source>
</evidence>
<dbReference type="InterPro" id="IPR045851">
    <property type="entry name" value="AMP-bd_C_sf"/>
</dbReference>
<evidence type="ECO:0000313" key="8">
    <source>
        <dbReference type="EMBL" id="CAB4533190.1"/>
    </source>
</evidence>
<keyword evidence="3" id="KW-0547">Nucleotide-binding</keyword>
<keyword evidence="4" id="KW-0067">ATP-binding</keyword>
<sequence length="620" mass="66913">MLMDNAITRHGFAGFREFHRWSIENPDDFWREAWDELGIVGVRGERTTRGGGFEGTEWFPDARLNIVDTLLAGDPGFEALISHAENSPRRSLTLGELRADVAACASALRASGVQVGDRVVAWTPNVVETIVFALGALSIGAVVSTASTDFGPAALVDRFGQIEPTVLLASESSRYGGKEIPLADSIAQVVSELPTLTTIVVIGASDAHTTWEEWLSPHHGSELLPTALPFNHPGFILFSSGTTGRPKCIVHSAAGVLLKVLSEQGYHLDVRPGDTMLYATTCGWMMWNWLLCGLGRGATIVLCDGSPGYPDISRLWAIAHEERLTFLGVSAALIDSWRRAAIEPRHNFDLSALRTIASTGSPLAATGYDWVADAVSADVTVASIAGGTDLCGCLVLGVDTEPVVRGEIQGPALGLDVTVFRSDGSEAAVSEEGELVCRTPFPSIPLMFWGDDDGSRRHRAYFGRFPGIWAHGDYARRTPSGGFEILGRLDATLNVNGVRIGTAEIYRVVLSIPGVLEAMAIEQPDRDSARVVLFVIVDQPLNDEMEVLIRTTLRTQASPRHVPAIIVDVPELPRTRSGKMTELAVADIVTGRPERDTSSLANPECLQWFRAWTAASKPSL</sequence>
<evidence type="ECO:0000256" key="2">
    <source>
        <dbReference type="ARBA" id="ARBA00022598"/>
    </source>
</evidence>
<accession>A0A6J6B1X6</accession>
<dbReference type="Pfam" id="PF13193">
    <property type="entry name" value="AMP-binding_C"/>
    <property type="match status" value="1"/>
</dbReference>
<dbReference type="GO" id="GO:0006629">
    <property type="term" value="P:lipid metabolic process"/>
    <property type="evidence" value="ECO:0007669"/>
    <property type="project" value="InterPro"/>
</dbReference>
<feature type="domain" description="Acetyl-coenzyme A synthetase N-terminal" evidence="7">
    <location>
        <begin position="16"/>
        <end position="67"/>
    </location>
</feature>
<dbReference type="PANTHER" id="PTHR42921">
    <property type="entry name" value="ACETOACETYL-COA SYNTHETASE"/>
    <property type="match status" value="1"/>
</dbReference>
<name>A0A6J6B1X6_9ZZZZ</name>
<dbReference type="PANTHER" id="PTHR42921:SF1">
    <property type="entry name" value="ACETOACETYL-COA SYNTHETASE"/>
    <property type="match status" value="1"/>
</dbReference>
<evidence type="ECO:0000256" key="1">
    <source>
        <dbReference type="ARBA" id="ARBA00006432"/>
    </source>
</evidence>
<dbReference type="GO" id="GO:0005524">
    <property type="term" value="F:ATP binding"/>
    <property type="evidence" value="ECO:0007669"/>
    <property type="project" value="UniProtKB-KW"/>
</dbReference>
<proteinExistence type="inferred from homology"/>
<organism evidence="8">
    <name type="scientific">freshwater metagenome</name>
    <dbReference type="NCBI Taxonomy" id="449393"/>
    <lineage>
        <taxon>unclassified sequences</taxon>
        <taxon>metagenomes</taxon>
        <taxon>ecological metagenomes</taxon>
    </lineage>
</organism>
<dbReference type="Gene3D" id="3.30.300.30">
    <property type="match status" value="1"/>
</dbReference>
<feature type="domain" description="AMP-binding enzyme C-terminal" evidence="6">
    <location>
        <begin position="508"/>
        <end position="579"/>
    </location>
</feature>
<dbReference type="NCBIfam" id="NF002937">
    <property type="entry name" value="PRK03584.1"/>
    <property type="match status" value="1"/>
</dbReference>
<evidence type="ECO:0000256" key="3">
    <source>
        <dbReference type="ARBA" id="ARBA00022741"/>
    </source>
</evidence>
<dbReference type="NCBIfam" id="TIGR01217">
    <property type="entry name" value="ac_ac_CoA_syn"/>
    <property type="match status" value="1"/>
</dbReference>
<dbReference type="InterPro" id="IPR025110">
    <property type="entry name" value="AMP-bd_C"/>
</dbReference>
<dbReference type="AlphaFoldDB" id="A0A6J6B1X6"/>